<feature type="region of interest" description="Disordered" evidence="6">
    <location>
        <begin position="267"/>
        <end position="287"/>
    </location>
</feature>
<protein>
    <submittedName>
        <fullName evidence="9">Uncharacterized protein</fullName>
    </submittedName>
</protein>
<keyword evidence="11" id="KW-1185">Reference proteome</keyword>
<accession>A0A2N5SMC7</accession>
<dbReference type="GO" id="GO:0007020">
    <property type="term" value="P:microtubule nucleation"/>
    <property type="evidence" value="ECO:0007669"/>
    <property type="project" value="InterPro"/>
</dbReference>
<organism evidence="9 11">
    <name type="scientific">Puccinia coronata f. sp. avenae</name>
    <dbReference type="NCBI Taxonomy" id="200324"/>
    <lineage>
        <taxon>Eukaryota</taxon>
        <taxon>Fungi</taxon>
        <taxon>Dikarya</taxon>
        <taxon>Basidiomycota</taxon>
        <taxon>Pucciniomycotina</taxon>
        <taxon>Pucciniomycetes</taxon>
        <taxon>Pucciniales</taxon>
        <taxon>Pucciniaceae</taxon>
        <taxon>Puccinia</taxon>
    </lineage>
</organism>
<feature type="domain" description="Gamma tubulin complex component protein N-terminal" evidence="8">
    <location>
        <begin position="40"/>
        <end position="386"/>
    </location>
</feature>
<name>A0A2N5SMC7_9BASI</name>
<gene>
    <name evidence="9" type="ORF">PCANC_17473</name>
    <name evidence="10" type="ORF">PCASD_05533</name>
</gene>
<evidence type="ECO:0000313" key="10">
    <source>
        <dbReference type="EMBL" id="PLW41815.1"/>
    </source>
</evidence>
<comment type="caution">
    <text evidence="9">The sequence shown here is derived from an EMBL/GenBank/DDBJ whole genome shotgun (WGS) entry which is preliminary data.</text>
</comment>
<evidence type="ECO:0000256" key="3">
    <source>
        <dbReference type="ARBA" id="ARBA00022490"/>
    </source>
</evidence>
<dbReference type="PANTHER" id="PTHR19302:SF14">
    <property type="entry name" value="GAMMA-TUBULIN COMPLEX COMPONENT 3"/>
    <property type="match status" value="1"/>
</dbReference>
<dbReference type="InterPro" id="IPR040457">
    <property type="entry name" value="GCP_C"/>
</dbReference>
<comment type="subcellular location">
    <subcellularLocation>
        <location evidence="1">Cytoplasm</location>
        <location evidence="1">Cytoskeleton</location>
    </subcellularLocation>
</comment>
<evidence type="ECO:0000313" key="12">
    <source>
        <dbReference type="Proteomes" id="UP000235392"/>
    </source>
</evidence>
<dbReference type="InterPro" id="IPR042241">
    <property type="entry name" value="GCP_C_sf"/>
</dbReference>
<evidence type="ECO:0000259" key="8">
    <source>
        <dbReference type="Pfam" id="PF17681"/>
    </source>
</evidence>
<proteinExistence type="inferred from homology"/>
<evidence type="ECO:0000256" key="6">
    <source>
        <dbReference type="SAM" id="MobiDB-lite"/>
    </source>
</evidence>
<dbReference type="InterPro" id="IPR007259">
    <property type="entry name" value="GCP"/>
</dbReference>
<dbReference type="GO" id="GO:0044732">
    <property type="term" value="C:mitotic spindle pole body"/>
    <property type="evidence" value="ECO:0007669"/>
    <property type="project" value="TreeGrafter"/>
</dbReference>
<dbReference type="Pfam" id="PF04130">
    <property type="entry name" value="GCP_C_terminal"/>
    <property type="match status" value="1"/>
</dbReference>
<dbReference type="Gene3D" id="1.20.120.1900">
    <property type="entry name" value="Gamma-tubulin complex, C-terminal domain"/>
    <property type="match status" value="1"/>
</dbReference>
<dbReference type="OrthoDB" id="5860513at2759"/>
<reference evidence="11 12" key="1">
    <citation type="submission" date="2017-11" db="EMBL/GenBank/DDBJ databases">
        <title>De novo assembly and phasing of dikaryotic genomes from two isolates of Puccinia coronata f. sp. avenae, the causal agent of oat crown rust.</title>
        <authorList>
            <person name="Miller M.E."/>
            <person name="Zhang Y."/>
            <person name="Omidvar V."/>
            <person name="Sperschneider J."/>
            <person name="Schwessinger B."/>
            <person name="Raley C."/>
            <person name="Palmer J.M."/>
            <person name="Garnica D."/>
            <person name="Upadhyaya N."/>
            <person name="Rathjen J."/>
            <person name="Taylor J.M."/>
            <person name="Park R.F."/>
            <person name="Dodds P.N."/>
            <person name="Hirsch C.D."/>
            <person name="Kianian S.F."/>
            <person name="Figueroa M."/>
        </authorList>
    </citation>
    <scope>NUCLEOTIDE SEQUENCE [LARGE SCALE GENOMIC DNA]</scope>
    <source>
        <strain evidence="9">12NC29</strain>
        <strain evidence="10">12SD80</strain>
    </source>
</reference>
<dbReference type="GO" id="GO:0051011">
    <property type="term" value="F:microtubule minus-end binding"/>
    <property type="evidence" value="ECO:0007669"/>
    <property type="project" value="TreeGrafter"/>
</dbReference>
<evidence type="ECO:0000256" key="4">
    <source>
        <dbReference type="ARBA" id="ARBA00022701"/>
    </source>
</evidence>
<dbReference type="GO" id="GO:0005874">
    <property type="term" value="C:microtubule"/>
    <property type="evidence" value="ECO:0007669"/>
    <property type="project" value="UniProtKB-KW"/>
</dbReference>
<feature type="compositionally biased region" description="Acidic residues" evidence="6">
    <location>
        <begin position="662"/>
        <end position="671"/>
    </location>
</feature>
<feature type="region of interest" description="Disordered" evidence="6">
    <location>
        <begin position="644"/>
        <end position="698"/>
    </location>
</feature>
<dbReference type="GO" id="GO:0043015">
    <property type="term" value="F:gamma-tubulin binding"/>
    <property type="evidence" value="ECO:0007669"/>
    <property type="project" value="InterPro"/>
</dbReference>
<evidence type="ECO:0000256" key="2">
    <source>
        <dbReference type="ARBA" id="ARBA00010337"/>
    </source>
</evidence>
<comment type="similarity">
    <text evidence="2">Belongs to the TUBGCP family.</text>
</comment>
<dbReference type="GO" id="GO:0000278">
    <property type="term" value="P:mitotic cell cycle"/>
    <property type="evidence" value="ECO:0007669"/>
    <property type="project" value="TreeGrafter"/>
</dbReference>
<evidence type="ECO:0000256" key="1">
    <source>
        <dbReference type="ARBA" id="ARBA00004245"/>
    </source>
</evidence>
<dbReference type="GO" id="GO:0000922">
    <property type="term" value="C:spindle pole"/>
    <property type="evidence" value="ECO:0007669"/>
    <property type="project" value="InterPro"/>
</dbReference>
<dbReference type="GO" id="GO:0051225">
    <property type="term" value="P:spindle assembly"/>
    <property type="evidence" value="ECO:0007669"/>
    <property type="project" value="TreeGrafter"/>
</dbReference>
<evidence type="ECO:0000256" key="5">
    <source>
        <dbReference type="ARBA" id="ARBA00023212"/>
    </source>
</evidence>
<keyword evidence="4" id="KW-0493">Microtubule</keyword>
<evidence type="ECO:0000313" key="9">
    <source>
        <dbReference type="EMBL" id="PLW14396.1"/>
    </source>
</evidence>
<dbReference type="GO" id="GO:0031122">
    <property type="term" value="P:cytoplasmic microtubule organization"/>
    <property type="evidence" value="ECO:0007669"/>
    <property type="project" value="TreeGrafter"/>
</dbReference>
<dbReference type="InterPro" id="IPR041470">
    <property type="entry name" value="GCP_N"/>
</dbReference>
<feature type="domain" description="Gamma tubulin complex component C-terminal" evidence="7">
    <location>
        <begin position="390"/>
        <end position="752"/>
    </location>
</feature>
<keyword evidence="5" id="KW-0206">Cytoskeleton</keyword>
<dbReference type="Proteomes" id="UP000235388">
    <property type="component" value="Unassembled WGS sequence"/>
</dbReference>
<dbReference type="STRING" id="200324.A0A2N5SMC7"/>
<dbReference type="EMBL" id="PGCI01000085">
    <property type="protein sequence ID" value="PLW41815.1"/>
    <property type="molecule type" value="Genomic_DNA"/>
</dbReference>
<dbReference type="AlphaFoldDB" id="A0A2N5SMC7"/>
<dbReference type="GO" id="GO:0051321">
    <property type="term" value="P:meiotic cell cycle"/>
    <property type="evidence" value="ECO:0007669"/>
    <property type="project" value="TreeGrafter"/>
</dbReference>
<dbReference type="Proteomes" id="UP000235392">
    <property type="component" value="Unassembled WGS sequence"/>
</dbReference>
<evidence type="ECO:0000313" key="11">
    <source>
        <dbReference type="Proteomes" id="UP000235388"/>
    </source>
</evidence>
<feature type="region of interest" description="Disordered" evidence="6">
    <location>
        <begin position="764"/>
        <end position="812"/>
    </location>
</feature>
<sequence>MSLPILEKLSTQQQPSAAQKLKQYRQQYQVPAHLEEHLLLKDMIYLLQGIDGRYVYFKTNHYNTGHDQEQEQEQEQDESWEEGGIGFHEPNTTQRITPPMRDLILKLTELGWLYKKIQAFTNHPHNNLGTVQQAFTFALKEELGTYYRAIAIIESHLSNNNNNSNNNTGLMTSKALLLHLNPTVLRLRMSAALISATKGMHGGQMISVLHSYTDHGDPVVHLFTCNLLEKVSVPWFATLVSWMWDGLLVDPLDEFFIANARNLPNLSSSSSSSSHHHQNNNHNPPDFDNGLPADAWNVWQTKFSFRKHMVPSFISEGFARKIFSTGKSLNFIRHSCGDYEWHQTRSRIYKASRKESLHYKDMAGLQQTISSTYGIATQQLFHIFFVKLSLLDHLKAVKDYLLLGRGDFVSLLISSLGPSLNKPAHTLYRHNLTATLEAAIRATSPDRQLLHRLDVRMLDAAPHEAGWDVFMLEYKPDKPIDLLLSPHAMEKYMRMFRILWKLKRLQYALDRAWKLVILGVTRGLQHLHFLRDDFHHARLVISEMIHFTRQLQAYCHLEVIDCGWQELEKKLTSEGGDLDSLIDAHNAYLDRLVSKGLLLSSRVGKENTCLVLAEECFKVILAFKSSIDNLYAFAQAESARIQSGVQKSGGRRAGKYGRMDSSDDDDDEGYVEDNGGSGDDEEGGQDGGRSTSDEGSLADRSSAMRLEGLRAQLAGHSRRFTELVLDLISSLSTQQDSDMKFLAVRLNFSLFYMRTSKASSSAAATAATTTTTTATTTTTTTTTTALSAPRPLPRSASSTRLPSASAAAAVARSTLTHHKLPASFSSASAAAAHNKRFTQ</sequence>
<dbReference type="PANTHER" id="PTHR19302">
    <property type="entry name" value="GAMMA TUBULIN COMPLEX PROTEIN"/>
    <property type="match status" value="1"/>
</dbReference>
<evidence type="ECO:0000259" key="7">
    <source>
        <dbReference type="Pfam" id="PF04130"/>
    </source>
</evidence>
<dbReference type="Pfam" id="PF17681">
    <property type="entry name" value="GCP_N_terminal"/>
    <property type="match status" value="1"/>
</dbReference>
<dbReference type="EMBL" id="PGCJ01000922">
    <property type="protein sequence ID" value="PLW14396.1"/>
    <property type="molecule type" value="Genomic_DNA"/>
</dbReference>
<dbReference type="GO" id="GO:0000930">
    <property type="term" value="C:gamma-tubulin complex"/>
    <property type="evidence" value="ECO:0007669"/>
    <property type="project" value="TreeGrafter"/>
</dbReference>
<keyword evidence="3" id="KW-0963">Cytoplasm</keyword>